<keyword evidence="8" id="KW-1185">Reference proteome</keyword>
<feature type="transmembrane region" description="Helical" evidence="6">
    <location>
        <begin position="12"/>
        <end position="34"/>
    </location>
</feature>
<keyword evidence="3 6" id="KW-0812">Transmembrane</keyword>
<comment type="caution">
    <text evidence="7">The sequence shown here is derived from an EMBL/GenBank/DDBJ whole genome shotgun (WGS) entry which is preliminary data.</text>
</comment>
<gene>
    <name evidence="7" type="ORF">D2E26_0978</name>
</gene>
<evidence type="ECO:0000256" key="5">
    <source>
        <dbReference type="ARBA" id="ARBA00023136"/>
    </source>
</evidence>
<feature type="transmembrane region" description="Helical" evidence="6">
    <location>
        <begin position="229"/>
        <end position="251"/>
    </location>
</feature>
<accession>A0A430FQ50</accession>
<feature type="transmembrane region" description="Helical" evidence="6">
    <location>
        <begin position="99"/>
        <end position="121"/>
    </location>
</feature>
<dbReference type="Pfam" id="PF03649">
    <property type="entry name" value="UPF0014"/>
    <property type="match status" value="1"/>
</dbReference>
<dbReference type="GO" id="GO:0005524">
    <property type="term" value="F:ATP binding"/>
    <property type="evidence" value="ECO:0007669"/>
    <property type="project" value="UniProtKB-KW"/>
</dbReference>
<proteinExistence type="inferred from homology"/>
<dbReference type="Proteomes" id="UP000287609">
    <property type="component" value="Unassembled WGS sequence"/>
</dbReference>
<dbReference type="AlphaFoldDB" id="A0A430FQ50"/>
<dbReference type="GO" id="GO:0005886">
    <property type="term" value="C:plasma membrane"/>
    <property type="evidence" value="ECO:0007669"/>
    <property type="project" value="TreeGrafter"/>
</dbReference>
<dbReference type="OrthoDB" id="3212530at2"/>
<keyword evidence="5 6" id="KW-0472">Membrane</keyword>
<evidence type="ECO:0000313" key="8">
    <source>
        <dbReference type="Proteomes" id="UP000287609"/>
    </source>
</evidence>
<evidence type="ECO:0000256" key="2">
    <source>
        <dbReference type="ARBA" id="ARBA00005268"/>
    </source>
</evidence>
<evidence type="ECO:0000256" key="6">
    <source>
        <dbReference type="SAM" id="Phobius"/>
    </source>
</evidence>
<dbReference type="EMBL" id="QXGM01000002">
    <property type="protein sequence ID" value="RSX54924.1"/>
    <property type="molecule type" value="Genomic_DNA"/>
</dbReference>
<feature type="transmembrane region" description="Helical" evidence="6">
    <location>
        <begin position="69"/>
        <end position="87"/>
    </location>
</feature>
<keyword evidence="7" id="KW-0067">ATP-binding</keyword>
<protein>
    <submittedName>
        <fullName evidence="7">ABC transporter ATP-binding protein</fullName>
    </submittedName>
</protein>
<evidence type="ECO:0000256" key="4">
    <source>
        <dbReference type="ARBA" id="ARBA00022989"/>
    </source>
</evidence>
<evidence type="ECO:0000256" key="1">
    <source>
        <dbReference type="ARBA" id="ARBA00004141"/>
    </source>
</evidence>
<comment type="subcellular location">
    <subcellularLocation>
        <location evidence="1">Membrane</location>
        <topology evidence="1">Multi-pass membrane protein</topology>
    </subcellularLocation>
</comment>
<reference evidence="7 8" key="1">
    <citation type="submission" date="2018-09" db="EMBL/GenBank/DDBJ databases">
        <title>Characterization of the phylogenetic diversity of five novel species belonging to the genus Bifidobacterium.</title>
        <authorList>
            <person name="Lugli G.A."/>
            <person name="Duranti S."/>
            <person name="Milani C."/>
        </authorList>
    </citation>
    <scope>NUCLEOTIDE SEQUENCE [LARGE SCALE GENOMIC DNA]</scope>
    <source>
        <strain evidence="7 8">2036B</strain>
    </source>
</reference>
<feature type="transmembrane region" description="Helical" evidence="6">
    <location>
        <begin position="41"/>
        <end position="63"/>
    </location>
</feature>
<keyword evidence="4 6" id="KW-1133">Transmembrane helix</keyword>
<evidence type="ECO:0000256" key="3">
    <source>
        <dbReference type="ARBA" id="ARBA00022692"/>
    </source>
</evidence>
<feature type="transmembrane region" description="Helical" evidence="6">
    <location>
        <begin position="133"/>
        <end position="152"/>
    </location>
</feature>
<evidence type="ECO:0000313" key="7">
    <source>
        <dbReference type="EMBL" id="RSX54924.1"/>
    </source>
</evidence>
<comment type="similarity">
    <text evidence="2">Belongs to the UPF0014 family.</text>
</comment>
<sequence>MSGSIASTYTVIDVWGLVLAMVMVCAAAGISVAMKLGVARSLVWGSVRSLIQLLVMGIVLTYIIRWNNAWITVGLLCVMVLAAAQIAMGRAKGAPSGMIGIVLLSLAVTMLLMITVVVEIIIRPKNWASPELIIPITGMLLGNAVSALALGLNRFFDSMRERADDVQTMLALGATKWEAARPSIRNSVKLGLLPSIAKLETSGIVMIPGMMAGQIISGESPFQAAKYQFVLLTGIAALTLVADAIILALVYKRCFTSYDRYLVPPPAPALSLKTLKSMFRKDSLKHLLEHGTDSATKSADKAEK</sequence>
<dbReference type="PANTHER" id="PTHR30028:SF0">
    <property type="entry name" value="PROTEIN ALUMINUM SENSITIVE 3"/>
    <property type="match status" value="1"/>
</dbReference>
<dbReference type="PANTHER" id="PTHR30028">
    <property type="entry name" value="UPF0014 INNER MEMBRANE PROTEIN YBBM-RELATED"/>
    <property type="match status" value="1"/>
</dbReference>
<name>A0A430FQ50_9BIFI</name>
<keyword evidence="7" id="KW-0547">Nucleotide-binding</keyword>
<dbReference type="InterPro" id="IPR005226">
    <property type="entry name" value="UPF0014_fam"/>
</dbReference>
<organism evidence="7 8">
    <name type="scientific">Bifidobacterium dolichotidis</name>
    <dbReference type="NCBI Taxonomy" id="2306976"/>
    <lineage>
        <taxon>Bacteria</taxon>
        <taxon>Bacillati</taxon>
        <taxon>Actinomycetota</taxon>
        <taxon>Actinomycetes</taxon>
        <taxon>Bifidobacteriales</taxon>
        <taxon>Bifidobacteriaceae</taxon>
        <taxon>Bifidobacterium</taxon>
    </lineage>
</organism>